<name>A0A7X6HXE6_9ACTN</name>
<comment type="caution">
    <text evidence="2">The sequence shown here is derived from an EMBL/GenBank/DDBJ whole genome shotgun (WGS) entry which is preliminary data.</text>
</comment>
<organism evidence="2 3">
    <name type="scientific">Streptomyces lonarensis</name>
    <dbReference type="NCBI Taxonomy" id="700599"/>
    <lineage>
        <taxon>Bacteria</taxon>
        <taxon>Bacillati</taxon>
        <taxon>Actinomycetota</taxon>
        <taxon>Actinomycetes</taxon>
        <taxon>Kitasatosporales</taxon>
        <taxon>Streptomycetaceae</taxon>
        <taxon>Streptomyces</taxon>
    </lineage>
</organism>
<dbReference type="EMBL" id="JAAVJD010000004">
    <property type="protein sequence ID" value="NJQ04275.1"/>
    <property type="molecule type" value="Genomic_DNA"/>
</dbReference>
<dbReference type="InterPro" id="IPR021737">
    <property type="entry name" value="Phage_phiKZ_Orf197"/>
</dbReference>
<dbReference type="Pfam" id="PF11750">
    <property type="entry name" value="DUF3307"/>
    <property type="match status" value="1"/>
</dbReference>
<evidence type="ECO:0000313" key="3">
    <source>
        <dbReference type="Proteomes" id="UP000578686"/>
    </source>
</evidence>
<feature type="transmembrane region" description="Helical" evidence="1">
    <location>
        <begin position="44"/>
        <end position="62"/>
    </location>
</feature>
<dbReference type="AlphaFoldDB" id="A0A7X6HXE6"/>
<protein>
    <submittedName>
        <fullName evidence="2">DUF3307 domain-containing protein</fullName>
    </submittedName>
</protein>
<keyword evidence="1" id="KW-0812">Transmembrane</keyword>
<evidence type="ECO:0000256" key="1">
    <source>
        <dbReference type="SAM" id="Phobius"/>
    </source>
</evidence>
<dbReference type="Proteomes" id="UP000578686">
    <property type="component" value="Unassembled WGS sequence"/>
</dbReference>
<gene>
    <name evidence="2" type="ORF">HCN56_01455</name>
</gene>
<feature type="transmembrane region" description="Helical" evidence="1">
    <location>
        <begin position="68"/>
        <end position="85"/>
    </location>
</feature>
<keyword evidence="1" id="KW-0472">Membrane</keyword>
<sequence length="130" mass="13637">MFAELFILLYAAHIAADYPLQTDHQAKHKAGGGRCGWTASAAHAGTHLVAMAAAVALGALLLDWDLPLLPAGFALVAVAAAHALIDRRWPVQAWMRIARQEKWAQHGGAAHVDQAAHVLTLVAAALAIAA</sequence>
<keyword evidence="1" id="KW-1133">Transmembrane helix</keyword>
<accession>A0A7X6HXE6</accession>
<proteinExistence type="predicted"/>
<dbReference type="RefSeq" id="WP_167967574.1">
    <property type="nucleotide sequence ID" value="NZ_BHZG01000648.1"/>
</dbReference>
<reference evidence="2 3" key="1">
    <citation type="submission" date="2020-03" db="EMBL/GenBank/DDBJ databases">
        <title>Draft genome of Streptomyces sp. ventii, isolated from the Axial Seamount in the Pacific Ocean, and resequencing of the two type strains Streptomyces lonarensis strain NCL 716 and Streptomyces bohaiensis strain 11A07.</title>
        <authorList>
            <person name="Loughran R.M."/>
            <person name="Pfannmuller K.M."/>
            <person name="Wasson B.J."/>
            <person name="Deadmond M.C."/>
            <person name="Paddock B.E."/>
            <person name="Koyack M.J."/>
            <person name="Gallegos D.A."/>
            <person name="Mitchell E.A."/>
            <person name="Ushijima B."/>
            <person name="Saw J.H."/>
            <person name="Mcphail K.L."/>
            <person name="Videau P."/>
        </authorList>
    </citation>
    <scope>NUCLEOTIDE SEQUENCE [LARGE SCALE GENOMIC DNA]</scope>
    <source>
        <strain evidence="2 3">NCL716</strain>
    </source>
</reference>
<keyword evidence="3" id="KW-1185">Reference proteome</keyword>
<evidence type="ECO:0000313" key="2">
    <source>
        <dbReference type="EMBL" id="NJQ04275.1"/>
    </source>
</evidence>